<dbReference type="Pfam" id="PF00650">
    <property type="entry name" value="CRAL_TRIO"/>
    <property type="match status" value="1"/>
</dbReference>
<dbReference type="STRING" id="48709.A0A1D2N6P3"/>
<dbReference type="Gene3D" id="3.40.525.10">
    <property type="entry name" value="CRAL-TRIO lipid binding domain"/>
    <property type="match status" value="1"/>
</dbReference>
<dbReference type="EMBL" id="LJIJ01000181">
    <property type="protein sequence ID" value="ODN00917.1"/>
    <property type="molecule type" value="Genomic_DNA"/>
</dbReference>
<dbReference type="InterPro" id="IPR001251">
    <property type="entry name" value="CRAL-TRIO_dom"/>
</dbReference>
<dbReference type="OrthoDB" id="7837562at2759"/>
<dbReference type="PANTHER" id="PTHR10174:SF130">
    <property type="entry name" value="ALPHA-TOCOPHEROL TRANSFER PROTEIN-LIKE"/>
    <property type="match status" value="1"/>
</dbReference>
<dbReference type="CDD" id="cd00170">
    <property type="entry name" value="SEC14"/>
    <property type="match status" value="1"/>
</dbReference>
<reference evidence="2 3" key="1">
    <citation type="journal article" date="2016" name="Genome Biol. Evol.">
        <title>Gene Family Evolution Reflects Adaptation to Soil Environmental Stressors in the Genome of the Collembolan Orchesella cincta.</title>
        <authorList>
            <person name="Faddeeva-Vakhrusheva A."/>
            <person name="Derks M.F."/>
            <person name="Anvar S.Y."/>
            <person name="Agamennone V."/>
            <person name="Suring W."/>
            <person name="Smit S."/>
            <person name="van Straalen N.M."/>
            <person name="Roelofs D."/>
        </authorList>
    </citation>
    <scope>NUCLEOTIDE SEQUENCE [LARGE SCALE GENOMIC DNA]</scope>
    <source>
        <tissue evidence="2">Mixed pool</tissue>
    </source>
</reference>
<evidence type="ECO:0000313" key="2">
    <source>
        <dbReference type="EMBL" id="ODN00917.1"/>
    </source>
</evidence>
<feature type="domain" description="CRAL-TRIO" evidence="1">
    <location>
        <begin position="84"/>
        <end position="224"/>
    </location>
</feature>
<dbReference type="PANTHER" id="PTHR10174">
    <property type="entry name" value="ALPHA-TOCOPHEROL TRANSFER PROTEIN-RELATED"/>
    <property type="match status" value="1"/>
</dbReference>
<dbReference type="SUPFAM" id="SSF52087">
    <property type="entry name" value="CRAL/TRIO domain"/>
    <property type="match status" value="1"/>
</dbReference>
<sequence length="251" mass="28776">MLILGDPSTEEGVKSLRKRAKEDEDIRGCGLDLSDEFLSSFVRGKGGDEKKALKTLQSYVSVRKGKYNDFFRHLLPSRCKYFQDLPKFEAFLKHRDDEGHVVGLFKLSAIDFSVVDIEDVFAAFVLAAEELLIHEDLTKNGLVAIIDCRGIGLQHVRAFTPSRIQFLFNIFIGTPSFDPLLKVFKMFAPKKIRERIFLHGRDDTSLHKIVPSSILPDWLGGELAPEDCYDYELEEDIYAQEDHFRKIAMKW</sequence>
<gene>
    <name evidence="2" type="ORF">Ocin01_05751</name>
</gene>
<evidence type="ECO:0000313" key="3">
    <source>
        <dbReference type="Proteomes" id="UP000094527"/>
    </source>
</evidence>
<dbReference type="GO" id="GO:1902936">
    <property type="term" value="F:phosphatidylinositol bisphosphate binding"/>
    <property type="evidence" value="ECO:0007669"/>
    <property type="project" value="TreeGrafter"/>
</dbReference>
<name>A0A1D2N6P3_ORCCI</name>
<dbReference type="OMA" id="DEDIRGC"/>
<dbReference type="AlphaFoldDB" id="A0A1D2N6P3"/>
<dbReference type="InterPro" id="IPR036865">
    <property type="entry name" value="CRAL-TRIO_dom_sf"/>
</dbReference>
<protein>
    <submittedName>
        <fullName evidence="2">Alpha-tocopherol transfer protein-like</fullName>
    </submittedName>
</protein>
<dbReference type="PRINTS" id="PR00180">
    <property type="entry name" value="CRETINALDHBP"/>
</dbReference>
<dbReference type="GO" id="GO:0016020">
    <property type="term" value="C:membrane"/>
    <property type="evidence" value="ECO:0007669"/>
    <property type="project" value="TreeGrafter"/>
</dbReference>
<dbReference type="Proteomes" id="UP000094527">
    <property type="component" value="Unassembled WGS sequence"/>
</dbReference>
<accession>A0A1D2N6P3</accession>
<comment type="caution">
    <text evidence="2">The sequence shown here is derived from an EMBL/GenBank/DDBJ whole genome shotgun (WGS) entry which is preliminary data.</text>
</comment>
<proteinExistence type="predicted"/>
<organism evidence="2 3">
    <name type="scientific">Orchesella cincta</name>
    <name type="common">Springtail</name>
    <name type="synonym">Podura cincta</name>
    <dbReference type="NCBI Taxonomy" id="48709"/>
    <lineage>
        <taxon>Eukaryota</taxon>
        <taxon>Metazoa</taxon>
        <taxon>Ecdysozoa</taxon>
        <taxon>Arthropoda</taxon>
        <taxon>Hexapoda</taxon>
        <taxon>Collembola</taxon>
        <taxon>Entomobryomorpha</taxon>
        <taxon>Entomobryoidea</taxon>
        <taxon>Orchesellidae</taxon>
        <taxon>Orchesellinae</taxon>
        <taxon>Orchesella</taxon>
    </lineage>
</organism>
<dbReference type="SMART" id="SM00516">
    <property type="entry name" value="SEC14"/>
    <property type="match status" value="1"/>
</dbReference>
<evidence type="ECO:0000259" key="1">
    <source>
        <dbReference type="SMART" id="SM00516"/>
    </source>
</evidence>
<dbReference type="Gene3D" id="1.10.8.20">
    <property type="entry name" value="N-terminal domain of phosphatidylinositol transfer protein sec14p"/>
    <property type="match status" value="1"/>
</dbReference>
<keyword evidence="3" id="KW-1185">Reference proteome</keyword>
<dbReference type="Gene3D" id="1.20.5.1200">
    <property type="entry name" value="Alpha-tocopherol transfer"/>
    <property type="match status" value="1"/>
</dbReference>